<dbReference type="RefSeq" id="WP_164793683.1">
    <property type="nucleotide sequence ID" value="NZ_CADIJK010000002.1"/>
</dbReference>
<protein>
    <recommendedName>
        <fullName evidence="5">Lipoprotein</fullName>
    </recommendedName>
</protein>
<gene>
    <name evidence="3" type="ORF">LMG6000_00550</name>
</gene>
<dbReference type="EMBL" id="CADILH010000001">
    <property type="protein sequence ID" value="CAB3929498.1"/>
    <property type="molecule type" value="Genomic_DNA"/>
</dbReference>
<evidence type="ECO:0000256" key="1">
    <source>
        <dbReference type="SAM" id="MobiDB-lite"/>
    </source>
</evidence>
<reference evidence="3 4" key="1">
    <citation type="submission" date="2020-04" db="EMBL/GenBank/DDBJ databases">
        <authorList>
            <person name="De Canck E."/>
        </authorList>
    </citation>
    <scope>NUCLEOTIDE SEQUENCE [LARGE SCALE GENOMIC DNA]</scope>
    <source>
        <strain evidence="3 4">LMG 6000</strain>
    </source>
</reference>
<organism evidence="3 4">
    <name type="scientific">Achromobacter insolitus</name>
    <dbReference type="NCBI Taxonomy" id="217204"/>
    <lineage>
        <taxon>Bacteria</taxon>
        <taxon>Pseudomonadati</taxon>
        <taxon>Pseudomonadota</taxon>
        <taxon>Betaproteobacteria</taxon>
        <taxon>Burkholderiales</taxon>
        <taxon>Alcaligenaceae</taxon>
        <taxon>Achromobacter</taxon>
    </lineage>
</organism>
<evidence type="ECO:0000313" key="3">
    <source>
        <dbReference type="EMBL" id="CAB3929498.1"/>
    </source>
</evidence>
<evidence type="ECO:0008006" key="5">
    <source>
        <dbReference type="Google" id="ProtNLM"/>
    </source>
</evidence>
<dbReference type="AlphaFoldDB" id="A0A6S7EWH2"/>
<evidence type="ECO:0000313" key="4">
    <source>
        <dbReference type="Proteomes" id="UP000494183"/>
    </source>
</evidence>
<dbReference type="PROSITE" id="PS51257">
    <property type="entry name" value="PROKAR_LIPOPROTEIN"/>
    <property type="match status" value="1"/>
</dbReference>
<dbReference type="Proteomes" id="UP000494183">
    <property type="component" value="Unassembled WGS sequence"/>
</dbReference>
<accession>A0A6S7EWH2</accession>
<keyword evidence="4" id="KW-1185">Reference proteome</keyword>
<proteinExistence type="predicted"/>
<dbReference type="GeneID" id="92767296"/>
<sequence length="57" mass="5919">MRILTTAGLLLAFLLAGCSAPSSSGSSMSMKADPANYHASSFGEQNNEPFQGVYPGH</sequence>
<name>A0A6S7EWH2_9BURK</name>
<feature type="compositionally biased region" description="Polar residues" evidence="1">
    <location>
        <begin position="38"/>
        <end position="49"/>
    </location>
</feature>
<evidence type="ECO:0000256" key="2">
    <source>
        <dbReference type="SAM" id="SignalP"/>
    </source>
</evidence>
<feature type="signal peptide" evidence="2">
    <location>
        <begin position="1"/>
        <end position="24"/>
    </location>
</feature>
<feature type="chain" id="PRO_5028903954" description="Lipoprotein" evidence="2">
    <location>
        <begin position="25"/>
        <end position="57"/>
    </location>
</feature>
<keyword evidence="2" id="KW-0732">Signal</keyword>
<feature type="region of interest" description="Disordered" evidence="1">
    <location>
        <begin position="37"/>
        <end position="57"/>
    </location>
</feature>